<dbReference type="InterPro" id="IPR013658">
    <property type="entry name" value="SGL"/>
</dbReference>
<protein>
    <recommendedName>
        <fullName evidence="4">SMP-30/Gluconolactonase/LRE-like region domain-containing protein</fullName>
    </recommendedName>
</protein>
<feature type="active site" description="Proton donor/acceptor" evidence="2">
    <location>
        <position position="220"/>
    </location>
</feature>
<dbReference type="PANTHER" id="PTHR10907:SF66">
    <property type="entry name" value="MIP34848P1-RELATED"/>
    <property type="match status" value="1"/>
</dbReference>
<dbReference type="GO" id="GO:0019853">
    <property type="term" value="P:L-ascorbic acid biosynthetic process"/>
    <property type="evidence" value="ECO:0007669"/>
    <property type="project" value="TreeGrafter"/>
</dbReference>
<dbReference type="AlphaFoldDB" id="A0AAV8XZC0"/>
<keyword evidence="6" id="KW-1185">Reference proteome</keyword>
<evidence type="ECO:0000256" key="3">
    <source>
        <dbReference type="PIRSR" id="PIRSR605511-2"/>
    </source>
</evidence>
<dbReference type="GO" id="GO:0004341">
    <property type="term" value="F:gluconolactonase activity"/>
    <property type="evidence" value="ECO:0007669"/>
    <property type="project" value="TreeGrafter"/>
</dbReference>
<feature type="binding site" evidence="3">
    <location>
        <position position="220"/>
    </location>
    <ligand>
        <name>a divalent metal cation</name>
        <dbReference type="ChEBI" id="CHEBI:60240"/>
    </ligand>
</feature>
<dbReference type="PRINTS" id="PR01790">
    <property type="entry name" value="SMP30FAMILY"/>
</dbReference>
<comment type="similarity">
    <text evidence="1">Belongs to the SMP-30/CGR1 family.</text>
</comment>
<feature type="domain" description="SMP-30/Gluconolactonase/LRE-like region" evidence="4">
    <location>
        <begin position="14"/>
        <end position="280"/>
    </location>
</feature>
<comment type="caution">
    <text evidence="5">The sequence shown here is derived from an EMBL/GenBank/DDBJ whole genome shotgun (WGS) entry which is preliminary data.</text>
</comment>
<evidence type="ECO:0000256" key="1">
    <source>
        <dbReference type="ARBA" id="ARBA00008853"/>
    </source>
</evidence>
<sequence>MVPKIEKISESLQVGESLHWDSETQSLYLVDIFGQSIHKYVPSTNRFTTGHVGKKTSFIIPVQGKTDQFVISIDRQIALIKWDGESTNILILEILYEVDNNTDNTLNDGKCDSVGRLWAGTFNPNISEIGEDKCSLYNFQNKKVTTLLTKVGASNGLAFDDKLKKFYHIDILSGTLNQYDFDVTRGTIFCLPVYKTLANGKPIYTLNPKGGFTKFKQGLDGMAIDIDGNLWVAVFNGSRVIKIDPRKPDSIATSIQLPVKQVTSVAFGGPNLDELYVTTGKMTIFDETPSGPDDGALFKITGLGTKGLPGVGVVL</sequence>
<evidence type="ECO:0000313" key="6">
    <source>
        <dbReference type="Proteomes" id="UP001162162"/>
    </source>
</evidence>
<reference evidence="5" key="1">
    <citation type="journal article" date="2023" name="Insect Mol. Biol.">
        <title>Genome sequencing provides insights into the evolution of gene families encoding plant cell wall-degrading enzymes in longhorned beetles.</title>
        <authorList>
            <person name="Shin N.R."/>
            <person name="Okamura Y."/>
            <person name="Kirsch R."/>
            <person name="Pauchet Y."/>
        </authorList>
    </citation>
    <scope>NUCLEOTIDE SEQUENCE</scope>
    <source>
        <strain evidence="5">AMC_N1</strain>
    </source>
</reference>
<dbReference type="PANTHER" id="PTHR10907">
    <property type="entry name" value="REGUCALCIN"/>
    <property type="match status" value="1"/>
</dbReference>
<organism evidence="5 6">
    <name type="scientific">Aromia moschata</name>
    <dbReference type="NCBI Taxonomy" id="1265417"/>
    <lineage>
        <taxon>Eukaryota</taxon>
        <taxon>Metazoa</taxon>
        <taxon>Ecdysozoa</taxon>
        <taxon>Arthropoda</taxon>
        <taxon>Hexapoda</taxon>
        <taxon>Insecta</taxon>
        <taxon>Pterygota</taxon>
        <taxon>Neoptera</taxon>
        <taxon>Endopterygota</taxon>
        <taxon>Coleoptera</taxon>
        <taxon>Polyphaga</taxon>
        <taxon>Cucujiformia</taxon>
        <taxon>Chrysomeloidea</taxon>
        <taxon>Cerambycidae</taxon>
        <taxon>Cerambycinae</taxon>
        <taxon>Callichromatini</taxon>
        <taxon>Aromia</taxon>
    </lineage>
</organism>
<evidence type="ECO:0000313" key="5">
    <source>
        <dbReference type="EMBL" id="KAJ8944494.1"/>
    </source>
</evidence>
<proteinExistence type="inferred from homology"/>
<feature type="binding site" evidence="3">
    <location>
        <position position="16"/>
    </location>
    <ligand>
        <name>a divalent metal cation</name>
        <dbReference type="ChEBI" id="CHEBI:60240"/>
    </ligand>
</feature>
<feature type="binding site" evidence="3">
    <location>
        <position position="155"/>
    </location>
    <ligand>
        <name>a divalent metal cation</name>
        <dbReference type="ChEBI" id="CHEBI:60240"/>
    </ligand>
</feature>
<dbReference type="Proteomes" id="UP001162162">
    <property type="component" value="Unassembled WGS sequence"/>
</dbReference>
<keyword evidence="3" id="KW-0862">Zinc</keyword>
<dbReference type="InterPro" id="IPR005511">
    <property type="entry name" value="SMP-30"/>
</dbReference>
<dbReference type="Pfam" id="PF08450">
    <property type="entry name" value="SGL"/>
    <property type="match status" value="1"/>
</dbReference>
<dbReference type="SUPFAM" id="SSF63829">
    <property type="entry name" value="Calcium-dependent phosphotriesterase"/>
    <property type="match status" value="1"/>
</dbReference>
<dbReference type="GO" id="GO:0005509">
    <property type="term" value="F:calcium ion binding"/>
    <property type="evidence" value="ECO:0007669"/>
    <property type="project" value="TreeGrafter"/>
</dbReference>
<gene>
    <name evidence="5" type="ORF">NQ318_011752</name>
</gene>
<evidence type="ECO:0000256" key="2">
    <source>
        <dbReference type="PIRSR" id="PIRSR605511-1"/>
    </source>
</evidence>
<name>A0AAV8XZC0_9CUCU</name>
<evidence type="ECO:0000259" key="4">
    <source>
        <dbReference type="Pfam" id="PF08450"/>
    </source>
</evidence>
<dbReference type="EMBL" id="JAPWTK010000250">
    <property type="protein sequence ID" value="KAJ8944494.1"/>
    <property type="molecule type" value="Genomic_DNA"/>
</dbReference>
<accession>A0AAV8XZC0</accession>
<comment type="cofactor">
    <cofactor evidence="3">
        <name>Zn(2+)</name>
        <dbReference type="ChEBI" id="CHEBI:29105"/>
    </cofactor>
    <text evidence="3">Binds 1 divalent metal cation per subunit.</text>
</comment>
<dbReference type="InterPro" id="IPR011042">
    <property type="entry name" value="6-blade_b-propeller_TolB-like"/>
</dbReference>
<keyword evidence="3" id="KW-0479">Metal-binding</keyword>
<feature type="binding site" evidence="3">
    <location>
        <position position="107"/>
    </location>
    <ligand>
        <name>substrate</name>
    </ligand>
</feature>
<dbReference type="Gene3D" id="2.120.10.30">
    <property type="entry name" value="TolB, C-terminal domain"/>
    <property type="match status" value="1"/>
</dbReference>